<comment type="similarity">
    <text evidence="2">Belongs to the catalase family. HPII subfamily.</text>
</comment>
<reference evidence="14 15" key="1">
    <citation type="submission" date="2016-12" db="EMBL/GenBank/DDBJ databases">
        <title>Genome Mining:The Detection of Biosynthetic Gene Clusters to Aid in the Expression of Curamycin A produced by Streptomyces sp. strain CZA14.</title>
        <authorList>
            <person name="Durrell K.A."/>
            <person name="Kirby B.M."/>
            <person name="Khan W."/>
            <person name="Mthethwa T."/>
            <person name="Le Roes-Hill M."/>
        </authorList>
    </citation>
    <scope>NUCLEOTIDE SEQUENCE [LARGE SCALE GENOMIC DNA]</scope>
    <source>
        <strain evidence="14 15">CZA14</strain>
    </source>
</reference>
<name>A0ABX3YBF0_9ACTN</name>
<accession>A0ABX3YBF0</accession>
<sequence>MSEANPLKRVAHKVADSLQGDGGPAEGIPGKPGAESPPVAEPTEPREPLPPKPDQSGPETVSPTGQPTGADQARMAQSGAYLTTAQGTRLHDTDHSLKAGPRGPVLLQDHHLREKVMHFDHERIPERVVHARGAAAHGIFQGYGTAASVTKAAFLAKDVETPVFVRFSTVLGSRGSADTVRDTRGFATKFYTSEGVFDLVGNNIPVFFIQDAIKFPDVIHAGKPHPDREIPQAQSAHDTFWDFVSLHTEAAHHTLWNMSDRGIPRSYRMMEGFGVHTFRLVNAEGGTTLVKFHWKPKLGVHSQVWEEAQITSGVDPDFHRRDLADAIEAGAYPQWELGIQTFPDTPEQTFEGIDLLDPTNIVPEELAPVQPVGLLTLNRNPSNFFAETEQVAFHVGHLVPGIDITDDPLLAGRLFSYLDTQITRLGGPNFPQLPINRSHAPVNDMQRDGMHQTAVHRGAAPYRPNSLDGGCPFTAGADMGAYVETPVRVPESTKVREAPESFADHFSQPRRFWLSMTPVEREHIIGAYVFELGKCYEQAIKERQLQVLANIDPELCEQVAQGLGLPAPAPTVPLAEVEPSPALSQVGRTWPVDGRIVGIVTGADGDLESVRAVREAVLNAGMVPLVVAPAGGTLGSGDGGVTVQRTYVTARSVEFDALLLAGIPGVGSDAYTARDAKSTPSSVEPTTCDPRVRLLLTEAFRHGKAIGAWAGGKVALEAAGVPVDAPGVVLTDSPTAALDEIVRLLGKHRVWERFATPV</sequence>
<dbReference type="Gene3D" id="2.40.180.10">
    <property type="entry name" value="Catalase core domain"/>
    <property type="match status" value="1"/>
</dbReference>
<evidence type="ECO:0000256" key="9">
    <source>
        <dbReference type="ARBA" id="ARBA00023324"/>
    </source>
</evidence>
<evidence type="ECO:0000256" key="8">
    <source>
        <dbReference type="ARBA" id="ARBA00023004"/>
    </source>
</evidence>
<evidence type="ECO:0000256" key="2">
    <source>
        <dbReference type="ARBA" id="ARBA00010660"/>
    </source>
</evidence>
<keyword evidence="7 10" id="KW-0560">Oxidoreductase</keyword>
<dbReference type="Pfam" id="PF06628">
    <property type="entry name" value="Catalase-rel"/>
    <property type="match status" value="1"/>
</dbReference>
<evidence type="ECO:0000256" key="5">
    <source>
        <dbReference type="ARBA" id="ARBA00022617"/>
    </source>
</evidence>
<keyword evidence="8 10" id="KW-0408">Iron</keyword>
<dbReference type="EMBL" id="MRYD01000228">
    <property type="protein sequence ID" value="OSZ57038.1"/>
    <property type="molecule type" value="Genomic_DNA"/>
</dbReference>
<dbReference type="Proteomes" id="UP000194266">
    <property type="component" value="Unassembled WGS sequence"/>
</dbReference>
<comment type="function">
    <text evidence="10">Decomposes hydrogen peroxide into water and oxygen; serves to protect cells from the toxic effects of hydrogen peroxide.</text>
</comment>
<dbReference type="InterPro" id="IPR029062">
    <property type="entry name" value="Class_I_gatase-like"/>
</dbReference>
<dbReference type="InterPro" id="IPR043156">
    <property type="entry name" value="Catalase_clade2_helical"/>
</dbReference>
<dbReference type="InterPro" id="IPR041399">
    <property type="entry name" value="Catalase_large_C"/>
</dbReference>
<dbReference type="PROSITE" id="PS00438">
    <property type="entry name" value="CATALASE_2"/>
    <property type="match status" value="1"/>
</dbReference>
<evidence type="ECO:0000256" key="7">
    <source>
        <dbReference type="ARBA" id="ARBA00023002"/>
    </source>
</evidence>
<evidence type="ECO:0000256" key="10">
    <source>
        <dbReference type="PIRNR" id="PIRNR038927"/>
    </source>
</evidence>
<evidence type="ECO:0000256" key="12">
    <source>
        <dbReference type="SAM" id="MobiDB-lite"/>
    </source>
</evidence>
<dbReference type="SUPFAM" id="SSF52317">
    <property type="entry name" value="Class I glutamine amidotransferase-like"/>
    <property type="match status" value="1"/>
</dbReference>
<dbReference type="PANTHER" id="PTHR42821">
    <property type="entry name" value="CATALASE"/>
    <property type="match status" value="1"/>
</dbReference>
<comment type="cofactor">
    <cofactor evidence="1 10">
        <name>heme</name>
        <dbReference type="ChEBI" id="CHEBI:30413"/>
    </cofactor>
</comment>
<protein>
    <recommendedName>
        <fullName evidence="3 10">Catalase</fullName>
        <ecNumber evidence="3 10">1.11.1.6</ecNumber>
    </recommendedName>
</protein>
<keyword evidence="4 10" id="KW-0575">Peroxidase</keyword>
<dbReference type="InterPro" id="IPR020835">
    <property type="entry name" value="Catalase_sf"/>
</dbReference>
<dbReference type="PRINTS" id="PR00067">
    <property type="entry name" value="CATALASE"/>
</dbReference>
<dbReference type="Gene3D" id="3.40.50.880">
    <property type="match status" value="1"/>
</dbReference>
<dbReference type="EC" id="1.11.1.6" evidence="3 10"/>
<keyword evidence="15" id="KW-1185">Reference proteome</keyword>
<dbReference type="InterPro" id="IPR011614">
    <property type="entry name" value="Catalase_core"/>
</dbReference>
<organism evidence="14 15">
    <name type="scientific">Streptomyces pharetrae CZA14</name>
    <dbReference type="NCBI Taxonomy" id="1144883"/>
    <lineage>
        <taxon>Bacteria</taxon>
        <taxon>Bacillati</taxon>
        <taxon>Actinomycetota</taxon>
        <taxon>Actinomycetes</taxon>
        <taxon>Kitasatosporales</taxon>
        <taxon>Streptomycetaceae</taxon>
        <taxon>Streptomyces</taxon>
    </lineage>
</organism>
<dbReference type="RefSeq" id="WP_086172307.1">
    <property type="nucleotide sequence ID" value="NZ_MRYD01000228.1"/>
</dbReference>
<evidence type="ECO:0000256" key="11">
    <source>
        <dbReference type="RuleBase" id="RU000498"/>
    </source>
</evidence>
<keyword evidence="9 10" id="KW-0376">Hydrogen peroxide</keyword>
<dbReference type="SMART" id="SM01060">
    <property type="entry name" value="Catalase"/>
    <property type="match status" value="1"/>
</dbReference>
<evidence type="ECO:0000313" key="15">
    <source>
        <dbReference type="Proteomes" id="UP000194266"/>
    </source>
</evidence>
<evidence type="ECO:0000259" key="13">
    <source>
        <dbReference type="SMART" id="SM01060"/>
    </source>
</evidence>
<dbReference type="InterPro" id="IPR002226">
    <property type="entry name" value="Catalase_haem_BS"/>
</dbReference>
<evidence type="ECO:0000313" key="14">
    <source>
        <dbReference type="EMBL" id="OSZ57038.1"/>
    </source>
</evidence>
<dbReference type="InterPro" id="IPR024708">
    <property type="entry name" value="Catalase_AS"/>
</dbReference>
<dbReference type="SUPFAM" id="SSF56634">
    <property type="entry name" value="Heme-dependent catalase-like"/>
    <property type="match status" value="1"/>
</dbReference>
<keyword evidence="6 10" id="KW-0479">Metal-binding</keyword>
<dbReference type="InterPro" id="IPR024712">
    <property type="entry name" value="Catalase_clade2"/>
</dbReference>
<dbReference type="PROSITE" id="PS51402">
    <property type="entry name" value="CATALASE_3"/>
    <property type="match status" value="1"/>
</dbReference>
<dbReference type="PANTHER" id="PTHR42821:SF1">
    <property type="entry name" value="CATALASE-B"/>
    <property type="match status" value="1"/>
</dbReference>
<dbReference type="Pfam" id="PF18011">
    <property type="entry name" value="Catalase_C"/>
    <property type="match status" value="1"/>
</dbReference>
<feature type="domain" description="Catalase core" evidence="13">
    <location>
        <begin position="83"/>
        <end position="471"/>
    </location>
</feature>
<dbReference type="InterPro" id="IPR018028">
    <property type="entry name" value="Catalase"/>
</dbReference>
<keyword evidence="5 10" id="KW-0349">Heme</keyword>
<evidence type="ECO:0000256" key="1">
    <source>
        <dbReference type="ARBA" id="ARBA00001971"/>
    </source>
</evidence>
<dbReference type="Pfam" id="PF00199">
    <property type="entry name" value="Catalase"/>
    <property type="match status" value="1"/>
</dbReference>
<dbReference type="PROSITE" id="PS00437">
    <property type="entry name" value="CATALASE_1"/>
    <property type="match status" value="1"/>
</dbReference>
<feature type="compositionally biased region" description="Polar residues" evidence="12">
    <location>
        <begin position="57"/>
        <end position="69"/>
    </location>
</feature>
<proteinExistence type="inferred from homology"/>
<dbReference type="CDD" id="cd03132">
    <property type="entry name" value="GATase1_catalase"/>
    <property type="match status" value="1"/>
</dbReference>
<evidence type="ECO:0000256" key="6">
    <source>
        <dbReference type="ARBA" id="ARBA00022723"/>
    </source>
</evidence>
<feature type="region of interest" description="Disordered" evidence="12">
    <location>
        <begin position="1"/>
        <end position="75"/>
    </location>
</feature>
<evidence type="ECO:0000256" key="3">
    <source>
        <dbReference type="ARBA" id="ARBA00012314"/>
    </source>
</evidence>
<gene>
    <name evidence="14" type="ORF">OQI_29505</name>
</gene>
<dbReference type="PIRSF" id="PIRSF038927">
    <property type="entry name" value="Catalase_clade2"/>
    <property type="match status" value="1"/>
</dbReference>
<comment type="catalytic activity">
    <reaction evidence="10 11">
        <text>2 H2O2 = O2 + 2 H2O</text>
        <dbReference type="Rhea" id="RHEA:20309"/>
        <dbReference type="ChEBI" id="CHEBI:15377"/>
        <dbReference type="ChEBI" id="CHEBI:15379"/>
        <dbReference type="ChEBI" id="CHEBI:16240"/>
        <dbReference type="EC" id="1.11.1.6"/>
    </reaction>
</comment>
<evidence type="ECO:0000256" key="4">
    <source>
        <dbReference type="ARBA" id="ARBA00022559"/>
    </source>
</evidence>
<comment type="caution">
    <text evidence="14">The sequence shown here is derived from an EMBL/GenBank/DDBJ whole genome shotgun (WGS) entry which is preliminary data.</text>
</comment>
<dbReference type="Gene3D" id="1.20.1370.20">
    <property type="match status" value="1"/>
</dbReference>
<dbReference type="InterPro" id="IPR010582">
    <property type="entry name" value="Catalase_immune_responsive"/>
</dbReference>